<dbReference type="Pfam" id="PF13456">
    <property type="entry name" value="RVT_3"/>
    <property type="match status" value="1"/>
</dbReference>
<sequence length="124" mass="13546">MNKPTPIYFDGGCRPNPGPIETATVIRGVADIRQGQAGGDNEDAEWTALLHALERAAAEGLSDIVLLGDSLSVIRQASGRQAGRRPWLDRFRAAAQRFGRVRLRHVGRKRNLAGIALEKMHRGP</sequence>
<evidence type="ECO:0000259" key="1">
    <source>
        <dbReference type="PROSITE" id="PS50879"/>
    </source>
</evidence>
<dbReference type="InterPro" id="IPR036397">
    <property type="entry name" value="RNaseH_sf"/>
</dbReference>
<dbReference type="Proteomes" id="UP000189818">
    <property type="component" value="Unassembled WGS sequence"/>
</dbReference>
<proteinExistence type="predicted"/>
<dbReference type="AlphaFoldDB" id="A0A1T5EV22"/>
<organism evidence="2 3">
    <name type="scientific">Rhizorhabdus histidinilytica</name>
    <dbReference type="NCBI Taxonomy" id="439228"/>
    <lineage>
        <taxon>Bacteria</taxon>
        <taxon>Pseudomonadati</taxon>
        <taxon>Pseudomonadota</taxon>
        <taxon>Alphaproteobacteria</taxon>
        <taxon>Sphingomonadales</taxon>
        <taxon>Sphingomonadaceae</taxon>
        <taxon>Rhizorhabdus</taxon>
    </lineage>
</organism>
<dbReference type="OrthoDB" id="7508517at2"/>
<dbReference type="Gene3D" id="3.30.420.10">
    <property type="entry name" value="Ribonuclease H-like superfamily/Ribonuclease H"/>
    <property type="match status" value="1"/>
</dbReference>
<dbReference type="EMBL" id="FUYM01000007">
    <property type="protein sequence ID" value="SKB87804.1"/>
    <property type="molecule type" value="Genomic_DNA"/>
</dbReference>
<dbReference type="PROSITE" id="PS50879">
    <property type="entry name" value="RNASE_H_1"/>
    <property type="match status" value="1"/>
</dbReference>
<dbReference type="RefSeq" id="WP_079649326.1">
    <property type="nucleotide sequence ID" value="NZ_FUYM01000007.1"/>
</dbReference>
<gene>
    <name evidence="2" type="ORF">SAMN06295920_107241</name>
</gene>
<evidence type="ECO:0000313" key="2">
    <source>
        <dbReference type="EMBL" id="SKB87804.1"/>
    </source>
</evidence>
<dbReference type="SUPFAM" id="SSF53098">
    <property type="entry name" value="Ribonuclease H-like"/>
    <property type="match status" value="1"/>
</dbReference>
<protein>
    <submittedName>
        <fullName evidence="2">Ribonuclease HI</fullName>
    </submittedName>
</protein>
<name>A0A1T5EV22_9SPHN</name>
<dbReference type="STRING" id="439228.SAMN06295920_107241"/>
<keyword evidence="3" id="KW-1185">Reference proteome</keyword>
<dbReference type="GO" id="GO:0004523">
    <property type="term" value="F:RNA-DNA hybrid ribonuclease activity"/>
    <property type="evidence" value="ECO:0007669"/>
    <property type="project" value="InterPro"/>
</dbReference>
<dbReference type="InterPro" id="IPR002156">
    <property type="entry name" value="RNaseH_domain"/>
</dbReference>
<dbReference type="InterPro" id="IPR012337">
    <property type="entry name" value="RNaseH-like_sf"/>
</dbReference>
<dbReference type="GO" id="GO:0003676">
    <property type="term" value="F:nucleic acid binding"/>
    <property type="evidence" value="ECO:0007669"/>
    <property type="project" value="InterPro"/>
</dbReference>
<feature type="domain" description="RNase H type-1" evidence="1">
    <location>
        <begin position="1"/>
        <end position="124"/>
    </location>
</feature>
<reference evidence="3" key="1">
    <citation type="submission" date="2017-02" db="EMBL/GenBank/DDBJ databases">
        <authorList>
            <person name="Varghese N."/>
            <person name="Submissions S."/>
        </authorList>
    </citation>
    <scope>NUCLEOTIDE SEQUENCE [LARGE SCALE GENOMIC DNA]</scope>
    <source>
        <strain evidence="3">UM2</strain>
    </source>
</reference>
<evidence type="ECO:0000313" key="3">
    <source>
        <dbReference type="Proteomes" id="UP000189818"/>
    </source>
</evidence>
<accession>A0A1T5EV22</accession>